<sequence>MADSIGPNSDSDQSSLWTEERTGRLTELWAQGLTAAEIAREIGIRRNAVIGKAHTLGLESRALADALTPDPKDPIISLGRSSVSSLDILDWFWPDSETPYLASPFDAIFEVAADIISAHDSEQAVVIQAAEFIDAALAFALEGSSPSSIGSLLKSYEIMPSPRAMDAVRAYRAAPPGLPAVRPIIGWEIVDILRAAASIRRRVDRKPSAINLSHLFVALLLTPSGQAGLRSLDQLTRGIDPFRQLALAIADELARTKKSPYREPWESVRGGLEAIREFAPSRFDRAGYSSDRVRAGQDVFGASVDARALADIILLRAAEPPLAIGVFGPWGSGKSTLLAELKTEIREQALAERAALANGVSASDEIARVSGVLQLEFNAWTFADSANLWASMTAELFDQIAAGGIENAETHGGRHGAELVNIVANRTAKELELLRAATGYTAVQEEKIAESRRLIAVAESSAKLSLIGAAADTAQALLGPERKPDDKDKFAAKANSPEETALEIVRSGVLAGEKPEERIRRYAEASTSIARWFYASRDYLRGGTSWMRRTLISASVVVTIATVYVLVFGSPVALPSHGQLALILIAVVGWVASILSFGLPALRVVSLFHAKMLERRRQAREDLAKAKEALSAGERELAASKSQADKSKAFVDHYRRVAEGGSPAPALLLDFLLRESTDVATVRANLGLLSTVRKCFEQLNSVISAMREKREADLIERIIIYIDDLDRCPEKQVVEVLEAVHLLLAFPCFVVVVAVDPQWLKLSLEKQYDQLSRLSGPSAADYLEKIFQIPFWIRPIRGRSDDPAATGRYRRYVRDLLGQAAIDAQDFNPLAENENPHVRTISGFRPLPPEAPEVEPAVARSRLRLDAIEIVFFEAMAPLAAKSPRAVKRMANLYRLIRAGLTDDRRRTFLDAKRRDRAPTYATVQFALACEVGLPQATVEAIAAALPLAKPDDWGDILTACSTEHILSPDSSLAPLLAALRDGNAVEPFTEALTAFFMIGSGIPPIEQLVTSFELVGRYSFRSCFG</sequence>
<accession>A0A4Y8ZQE2</accession>
<dbReference type="OrthoDB" id="88903at2"/>
<feature type="coiled-coil region" evidence="1">
    <location>
        <begin position="609"/>
        <end position="643"/>
    </location>
</feature>
<dbReference type="InterPro" id="IPR011681">
    <property type="entry name" value="GcrA"/>
</dbReference>
<evidence type="ECO:0000256" key="1">
    <source>
        <dbReference type="SAM" id="Coils"/>
    </source>
</evidence>
<keyword evidence="2" id="KW-0812">Transmembrane</keyword>
<gene>
    <name evidence="4" type="ORF">E2493_13640</name>
</gene>
<feature type="transmembrane region" description="Helical" evidence="2">
    <location>
        <begin position="580"/>
        <end position="608"/>
    </location>
</feature>
<dbReference type="PANTHER" id="PTHR22674">
    <property type="entry name" value="NTPASE, KAP FAMILY P-LOOP DOMAIN-CONTAINING 1"/>
    <property type="match status" value="1"/>
</dbReference>
<protein>
    <recommendedName>
        <fullName evidence="3">KAP NTPase domain-containing protein</fullName>
    </recommendedName>
</protein>
<dbReference type="InterPro" id="IPR011646">
    <property type="entry name" value="KAP_P-loop"/>
</dbReference>
<dbReference type="RefSeq" id="WP_135087701.1">
    <property type="nucleotide sequence ID" value="NZ_SPDV01000027.1"/>
</dbReference>
<evidence type="ECO:0000256" key="2">
    <source>
        <dbReference type="SAM" id="Phobius"/>
    </source>
</evidence>
<keyword evidence="2" id="KW-0472">Membrane</keyword>
<evidence type="ECO:0000259" key="3">
    <source>
        <dbReference type="Pfam" id="PF07693"/>
    </source>
</evidence>
<dbReference type="EMBL" id="SPDV01000027">
    <property type="protein sequence ID" value="TFI57687.1"/>
    <property type="molecule type" value="Genomic_DNA"/>
</dbReference>
<reference evidence="4 5" key="1">
    <citation type="submission" date="2019-03" db="EMBL/GenBank/DDBJ databases">
        <title>Genome sequence of Sphingomonas sp. 17J27-24.</title>
        <authorList>
            <person name="Kim M."/>
            <person name="Maeng S."/>
            <person name="Sathiyaraj S."/>
        </authorList>
    </citation>
    <scope>NUCLEOTIDE SEQUENCE [LARGE SCALE GENOMIC DNA]</scope>
    <source>
        <strain evidence="4 5">17J27-24</strain>
    </source>
</reference>
<keyword evidence="1" id="KW-0175">Coiled coil</keyword>
<feature type="transmembrane region" description="Helical" evidence="2">
    <location>
        <begin position="551"/>
        <end position="574"/>
    </location>
</feature>
<proteinExistence type="predicted"/>
<dbReference type="Pfam" id="PF07693">
    <property type="entry name" value="KAP_NTPase"/>
    <property type="match status" value="2"/>
</dbReference>
<dbReference type="InterPro" id="IPR052754">
    <property type="entry name" value="NTPase_KAP_P-loop"/>
</dbReference>
<evidence type="ECO:0000313" key="4">
    <source>
        <dbReference type="EMBL" id="TFI57687.1"/>
    </source>
</evidence>
<feature type="domain" description="KAP NTPase" evidence="3">
    <location>
        <begin position="306"/>
        <end position="400"/>
    </location>
</feature>
<dbReference type="PANTHER" id="PTHR22674:SF6">
    <property type="entry name" value="NTPASE KAP FAMILY P-LOOP DOMAIN-CONTAINING PROTEIN 1"/>
    <property type="match status" value="1"/>
</dbReference>
<dbReference type="Pfam" id="PF07750">
    <property type="entry name" value="GcrA"/>
    <property type="match status" value="1"/>
</dbReference>
<feature type="domain" description="KAP NTPase" evidence="3">
    <location>
        <begin position="697"/>
        <end position="795"/>
    </location>
</feature>
<keyword evidence="5" id="KW-1185">Reference proteome</keyword>
<dbReference type="Proteomes" id="UP000298213">
    <property type="component" value="Unassembled WGS sequence"/>
</dbReference>
<keyword evidence="2" id="KW-1133">Transmembrane helix</keyword>
<comment type="caution">
    <text evidence="4">The sequence shown here is derived from an EMBL/GenBank/DDBJ whole genome shotgun (WGS) entry which is preliminary data.</text>
</comment>
<organism evidence="4 5">
    <name type="scientific">Sphingomonas parva</name>
    <dbReference type="NCBI Taxonomy" id="2555898"/>
    <lineage>
        <taxon>Bacteria</taxon>
        <taxon>Pseudomonadati</taxon>
        <taxon>Pseudomonadota</taxon>
        <taxon>Alphaproteobacteria</taxon>
        <taxon>Sphingomonadales</taxon>
        <taxon>Sphingomonadaceae</taxon>
        <taxon>Sphingomonas</taxon>
    </lineage>
</organism>
<dbReference type="Gene3D" id="1.10.10.60">
    <property type="entry name" value="Homeodomain-like"/>
    <property type="match status" value="1"/>
</dbReference>
<evidence type="ECO:0000313" key="5">
    <source>
        <dbReference type="Proteomes" id="UP000298213"/>
    </source>
</evidence>
<name>A0A4Y8ZQE2_9SPHN</name>
<dbReference type="AlphaFoldDB" id="A0A4Y8ZQE2"/>